<accession>A0AAN8IFF7</accession>
<dbReference type="InterPro" id="IPR051595">
    <property type="entry name" value="GH25_Enzymes"/>
</dbReference>
<sequence>MTPQPTSKSKTGAKQFDEMYEKLQNANIDLRTLWVQVTSPRDWSSSSGTNVEFLNSIFGRALVSIAVGKPQQASHQFYSRYWSARGCGAVNESPPNFDDFQPFASWTSPSVKQFAKFENICGVMVNR</sequence>
<evidence type="ECO:0000313" key="2">
    <source>
        <dbReference type="Proteomes" id="UP001331761"/>
    </source>
</evidence>
<dbReference type="AlphaFoldDB" id="A0AAN8IFF7"/>
<comment type="caution">
    <text evidence="1">The sequence shown here is derived from an EMBL/GenBank/DDBJ whole genome shotgun (WGS) entry which is preliminary data.</text>
</comment>
<protein>
    <submittedName>
        <fullName evidence="1">Uncharacterized protein</fullName>
    </submittedName>
</protein>
<evidence type="ECO:0000313" key="1">
    <source>
        <dbReference type="EMBL" id="KAK5972614.1"/>
    </source>
</evidence>
<proteinExistence type="predicted"/>
<dbReference type="GO" id="GO:0007165">
    <property type="term" value="P:signal transduction"/>
    <property type="evidence" value="ECO:0007669"/>
    <property type="project" value="TreeGrafter"/>
</dbReference>
<gene>
    <name evidence="1" type="ORF">GCK32_003318</name>
</gene>
<organism evidence="1 2">
    <name type="scientific">Trichostrongylus colubriformis</name>
    <name type="common">Black scour worm</name>
    <dbReference type="NCBI Taxonomy" id="6319"/>
    <lineage>
        <taxon>Eukaryota</taxon>
        <taxon>Metazoa</taxon>
        <taxon>Ecdysozoa</taxon>
        <taxon>Nematoda</taxon>
        <taxon>Chromadorea</taxon>
        <taxon>Rhabditida</taxon>
        <taxon>Rhabditina</taxon>
        <taxon>Rhabditomorpha</taxon>
        <taxon>Strongyloidea</taxon>
        <taxon>Trichostrongylidae</taxon>
        <taxon>Trichostrongylus</taxon>
    </lineage>
</organism>
<dbReference type="PANTHER" id="PTHR23208:SF14">
    <property type="entry name" value="GLYCOSIDE HYDROLASE FAMILY 25 PROTEIN-RELATED"/>
    <property type="match status" value="1"/>
</dbReference>
<reference evidence="1 2" key="1">
    <citation type="submission" date="2019-10" db="EMBL/GenBank/DDBJ databases">
        <title>Assembly and Annotation for the nematode Trichostrongylus colubriformis.</title>
        <authorList>
            <person name="Martin J."/>
        </authorList>
    </citation>
    <scope>NUCLEOTIDE SEQUENCE [LARGE SCALE GENOMIC DNA]</scope>
    <source>
        <strain evidence="1">G859</strain>
        <tissue evidence="1">Whole worm</tissue>
    </source>
</reference>
<dbReference type="GO" id="GO:0045087">
    <property type="term" value="P:innate immune response"/>
    <property type="evidence" value="ECO:0007669"/>
    <property type="project" value="TreeGrafter"/>
</dbReference>
<dbReference type="EMBL" id="WIXE01016494">
    <property type="protein sequence ID" value="KAK5972614.1"/>
    <property type="molecule type" value="Genomic_DNA"/>
</dbReference>
<dbReference type="Proteomes" id="UP001331761">
    <property type="component" value="Unassembled WGS sequence"/>
</dbReference>
<name>A0AAN8IFF7_TRICO</name>
<keyword evidence="2" id="KW-1185">Reference proteome</keyword>
<dbReference type="PANTHER" id="PTHR23208">
    <property type="entry name" value="LYSOZYME PROTEIN"/>
    <property type="match status" value="1"/>
</dbReference>